<organism evidence="5">
    <name type="scientific">Physcomitrium patens</name>
    <name type="common">Spreading-leaved earth moss</name>
    <name type="synonym">Physcomitrella patens</name>
    <dbReference type="NCBI Taxonomy" id="3218"/>
    <lineage>
        <taxon>Eukaryota</taxon>
        <taxon>Viridiplantae</taxon>
        <taxon>Streptophyta</taxon>
        <taxon>Embryophyta</taxon>
        <taxon>Bryophyta</taxon>
        <taxon>Bryophytina</taxon>
        <taxon>Bryopsida</taxon>
        <taxon>Funariidae</taxon>
        <taxon>Funariales</taxon>
        <taxon>Funariaceae</taxon>
        <taxon>Physcomitrium</taxon>
    </lineage>
</organism>
<feature type="repeat" description="PPR" evidence="3">
    <location>
        <begin position="416"/>
        <end position="450"/>
    </location>
</feature>
<feature type="repeat" description="PPR" evidence="3">
    <location>
        <begin position="556"/>
        <end position="590"/>
    </location>
</feature>
<dbReference type="PANTHER" id="PTHR46128">
    <property type="entry name" value="MITOCHONDRIAL GROUP I INTRON SPLICING FACTOR CCM1"/>
    <property type="match status" value="1"/>
</dbReference>
<feature type="repeat" description="PPR" evidence="3">
    <location>
        <begin position="451"/>
        <end position="485"/>
    </location>
</feature>
<feature type="repeat" description="PPR" evidence="3">
    <location>
        <begin position="521"/>
        <end position="555"/>
    </location>
</feature>
<name>A0A2K1JUE9_PHYPA</name>
<feature type="compositionally biased region" description="Low complexity" evidence="4">
    <location>
        <begin position="78"/>
        <end position="89"/>
    </location>
</feature>
<keyword evidence="7" id="KW-1185">Reference proteome</keyword>
<reference evidence="6" key="3">
    <citation type="submission" date="2020-12" db="UniProtKB">
        <authorList>
            <consortium name="EnsemblPlants"/>
        </authorList>
    </citation>
    <scope>IDENTIFICATION</scope>
</reference>
<feature type="repeat" description="PPR" evidence="3">
    <location>
        <begin position="346"/>
        <end position="380"/>
    </location>
</feature>
<dbReference type="Gramene" id="Pp3c11_11830V3.4">
    <property type="protein sequence ID" value="Pp3c11_11830V3.4"/>
    <property type="gene ID" value="Pp3c11_11830"/>
</dbReference>
<dbReference type="Pfam" id="PF01535">
    <property type="entry name" value="PPR"/>
    <property type="match status" value="1"/>
</dbReference>
<dbReference type="GO" id="GO:0045893">
    <property type="term" value="P:positive regulation of DNA-templated transcription"/>
    <property type="evidence" value="ECO:0007669"/>
    <property type="project" value="EnsemblPlants"/>
</dbReference>
<dbReference type="PROSITE" id="PS51375">
    <property type="entry name" value="PPR"/>
    <property type="match status" value="15"/>
</dbReference>
<dbReference type="RefSeq" id="XP_024388685.1">
    <property type="nucleotide sequence ID" value="XM_024532917.2"/>
</dbReference>
<dbReference type="RefSeq" id="XP_024388684.1">
    <property type="nucleotide sequence ID" value="XM_024532916.2"/>
</dbReference>
<protein>
    <recommendedName>
        <fullName evidence="8">Smr domain-containing protein</fullName>
    </recommendedName>
</protein>
<dbReference type="RefSeq" id="XP_024388686.1">
    <property type="nucleotide sequence ID" value="XM_024532918.2"/>
</dbReference>
<evidence type="ECO:0000256" key="1">
    <source>
        <dbReference type="ARBA" id="ARBA00007626"/>
    </source>
</evidence>
<feature type="repeat" description="PPR" evidence="3">
    <location>
        <begin position="381"/>
        <end position="415"/>
    </location>
</feature>
<dbReference type="GeneID" id="112288593"/>
<dbReference type="EnsemblPlants" id="Pp3c11_11830V3.4">
    <property type="protein sequence ID" value="Pp3c11_11830V3.4"/>
    <property type="gene ID" value="Pp3c11_11830"/>
</dbReference>
<feature type="repeat" description="PPR" evidence="3">
    <location>
        <begin position="486"/>
        <end position="520"/>
    </location>
</feature>
<dbReference type="GO" id="GO:0009507">
    <property type="term" value="C:chloroplast"/>
    <property type="evidence" value="ECO:0007669"/>
    <property type="project" value="EnsemblPlants"/>
</dbReference>
<evidence type="ECO:0000256" key="2">
    <source>
        <dbReference type="ARBA" id="ARBA00022737"/>
    </source>
</evidence>
<dbReference type="KEGG" id="ppp:112288593"/>
<feature type="repeat" description="PPR" evidence="3">
    <location>
        <begin position="697"/>
        <end position="731"/>
    </location>
</feature>
<feature type="repeat" description="PPR" evidence="3">
    <location>
        <begin position="205"/>
        <end position="239"/>
    </location>
</feature>
<evidence type="ECO:0008006" key="8">
    <source>
        <dbReference type="Google" id="ProtNLM"/>
    </source>
</evidence>
<dbReference type="STRING" id="3218.A0A2K1JUE9"/>
<dbReference type="PANTHER" id="PTHR46128:SF329">
    <property type="entry name" value="MITOCHONDRIAL GROUP I INTRON SPLICING FACTOR DMR1"/>
    <property type="match status" value="1"/>
</dbReference>
<dbReference type="EMBL" id="ABEU02000011">
    <property type="protein sequence ID" value="PNR45151.1"/>
    <property type="molecule type" value="Genomic_DNA"/>
</dbReference>
<accession>A0A2K1JUE9</accession>
<dbReference type="GO" id="GO:0042793">
    <property type="term" value="P:plastid transcription"/>
    <property type="evidence" value="ECO:0007669"/>
    <property type="project" value="EnsemblPlants"/>
</dbReference>
<evidence type="ECO:0000313" key="5">
    <source>
        <dbReference type="EMBL" id="PNR45151.1"/>
    </source>
</evidence>
<dbReference type="InterPro" id="IPR050872">
    <property type="entry name" value="PPR_P_subfamily"/>
</dbReference>
<dbReference type="FunCoup" id="A0A2K1JUE9">
    <property type="interactions" value="1854"/>
</dbReference>
<dbReference type="OrthoDB" id="185373at2759"/>
<feature type="region of interest" description="Disordered" evidence="4">
    <location>
        <begin position="73"/>
        <end position="98"/>
    </location>
</feature>
<evidence type="ECO:0000256" key="3">
    <source>
        <dbReference type="PROSITE-ProRule" id="PRU00708"/>
    </source>
</evidence>
<dbReference type="RefSeq" id="XP_024388687.1">
    <property type="nucleotide sequence ID" value="XM_024532919.2"/>
</dbReference>
<dbReference type="Pfam" id="PF13041">
    <property type="entry name" value="PPR_2"/>
    <property type="match status" value="4"/>
</dbReference>
<keyword evidence="2" id="KW-0677">Repeat</keyword>
<dbReference type="InterPro" id="IPR002885">
    <property type="entry name" value="PPR_rpt"/>
</dbReference>
<feature type="repeat" description="PPR" evidence="3">
    <location>
        <begin position="170"/>
        <end position="204"/>
    </location>
</feature>
<evidence type="ECO:0000313" key="6">
    <source>
        <dbReference type="EnsemblPlants" id="Pp3c11_11830V3.1"/>
    </source>
</evidence>
<dbReference type="Proteomes" id="UP000006727">
    <property type="component" value="Chromosome 11"/>
</dbReference>
<sequence length="876" mass="96530">MALAVNPCIGAYVLPSFPDLDQVSAHLGGGIATQSSGGLQRCGKLHGSLSGRNKLAVTTEEGKEIWRGKLLPGVTHASSSGTRRGTSRSPPRESPEMMKGKYSYDVENAINNLTSLAPRGSIAKTMEGYRNKLTINDFSLIFREFAQRSDWQKALRLFKYMQRHQWCKPNEHVYTIMIGIMGREGMLDKASELFEDMPLNDVEWNVYSFTALINAYGRNGQHEASLHLLARMKREKVTPNLITYNTVINACAKGGLEWEGLLGLFAQMRHEGIQPDIITYNTLLSACSSRGLVEEAGMVFRTMNEAGVVPDSITYNALVDIYGQADRHEGVGELLREMEQAGNAPDVVAYNILIEAYGRAGKYRAAAKMFKQMQEAGCTPDVVTFSTLLEAYGKHGCYDEVRLLFTDMKERGTEPDVNTYNTLIQVFGQGGFFQESINLFWDLLDGGVEPDMSTYAGLLYSCGKGGLHKAAKKIHRHMLQSYVTPTTDGFTGLITAYGNAALYSEATYAFNSMKESGCKPDLETYNALIGAHAGGGLYCEAGSAYLTMIDEGISADVSTYNSLIEAFGRGGLFDDAIEFSRDMEEARCSPNRHTYEALMGVYCTAGLFDEAKAQFLDLQVGGELPSVDSYCLLLSVCARRNRWDDASKVLEEMLEPNMPSIYGVVGGILKGEMDDGTNWQRVEYAFDGLKVDGVGSNLRFYNALLEALWCLGQRERACRVFAEARKRGVLAEAFSRSDLMWAIDVHRMSVGAAMTTLIVWLADMKAEIDNKSTFPPLLSIVTKWGDKDPNRDLKSLPAARAILGGLAAIGAPFDFAEWNEGRIITWAPVLQKWLAGARPELFFSLTNEPLSASFSRKTANKASYSGRKSRSLSSTS</sequence>
<dbReference type="PaxDb" id="3218-PP1S11_10V6.1"/>
<evidence type="ECO:0000256" key="4">
    <source>
        <dbReference type="SAM" id="MobiDB-lite"/>
    </source>
</evidence>
<reference evidence="5 7" key="2">
    <citation type="journal article" date="2018" name="Plant J.">
        <title>The Physcomitrella patens chromosome-scale assembly reveals moss genome structure and evolution.</title>
        <authorList>
            <person name="Lang D."/>
            <person name="Ullrich K.K."/>
            <person name="Murat F."/>
            <person name="Fuchs J."/>
            <person name="Jenkins J."/>
            <person name="Haas F.B."/>
            <person name="Piednoel M."/>
            <person name="Gundlach H."/>
            <person name="Van Bel M."/>
            <person name="Meyberg R."/>
            <person name="Vives C."/>
            <person name="Morata J."/>
            <person name="Symeonidi A."/>
            <person name="Hiss M."/>
            <person name="Muchero W."/>
            <person name="Kamisugi Y."/>
            <person name="Saleh O."/>
            <person name="Blanc G."/>
            <person name="Decker E.L."/>
            <person name="van Gessel N."/>
            <person name="Grimwood J."/>
            <person name="Hayes R.D."/>
            <person name="Graham S.W."/>
            <person name="Gunter L.E."/>
            <person name="McDaniel S.F."/>
            <person name="Hoernstein S.N.W."/>
            <person name="Larsson A."/>
            <person name="Li F.W."/>
            <person name="Perroud P.F."/>
            <person name="Phillips J."/>
            <person name="Ranjan P."/>
            <person name="Rokshar D.S."/>
            <person name="Rothfels C.J."/>
            <person name="Schneider L."/>
            <person name="Shu S."/>
            <person name="Stevenson D.W."/>
            <person name="Thummler F."/>
            <person name="Tillich M."/>
            <person name="Villarreal Aguilar J.C."/>
            <person name="Widiez T."/>
            <person name="Wong G.K."/>
            <person name="Wymore A."/>
            <person name="Zhang Y."/>
            <person name="Zimmer A.D."/>
            <person name="Quatrano R.S."/>
            <person name="Mayer K.F.X."/>
            <person name="Goodstein D."/>
            <person name="Casacuberta J.M."/>
            <person name="Vandepoele K."/>
            <person name="Reski R."/>
            <person name="Cuming A.C."/>
            <person name="Tuskan G.A."/>
            <person name="Maumus F."/>
            <person name="Salse J."/>
            <person name="Schmutz J."/>
            <person name="Rensing S.A."/>
        </authorList>
    </citation>
    <scope>NUCLEOTIDE SEQUENCE [LARGE SCALE GENOMIC DNA]</scope>
    <source>
        <strain evidence="6 7">cv. Gransden 2004</strain>
    </source>
</reference>
<proteinExistence type="inferred from homology"/>
<dbReference type="Gramene" id="Pp3c11_11830V3.2">
    <property type="protein sequence ID" value="Pp3c11_11830V3.2"/>
    <property type="gene ID" value="Pp3c11_11830"/>
</dbReference>
<dbReference type="Gene3D" id="1.25.40.10">
    <property type="entry name" value="Tetratricopeptide repeat domain"/>
    <property type="match status" value="5"/>
</dbReference>
<dbReference type="Pfam" id="PF13812">
    <property type="entry name" value="PPR_3"/>
    <property type="match status" value="2"/>
</dbReference>
<evidence type="ECO:0000313" key="7">
    <source>
        <dbReference type="Proteomes" id="UP000006727"/>
    </source>
</evidence>
<dbReference type="Gramene" id="Pp3c11_11830V3.3">
    <property type="protein sequence ID" value="Pp3c11_11830V3.3"/>
    <property type="gene ID" value="Pp3c11_11830"/>
</dbReference>
<dbReference type="Gramene" id="Pp3c11_11830V3.1">
    <property type="protein sequence ID" value="Pp3c11_11830V3.1"/>
    <property type="gene ID" value="Pp3c11_11830"/>
</dbReference>
<dbReference type="FunFam" id="1.25.40.10:FF:000530">
    <property type="entry name" value="Pentatricopeptide repeat-containing protein At1g74850, chloroplastic"/>
    <property type="match status" value="1"/>
</dbReference>
<feature type="repeat" description="PPR" evidence="3">
    <location>
        <begin position="591"/>
        <end position="625"/>
    </location>
</feature>
<dbReference type="EnsemblPlants" id="Pp3c11_11830V3.2">
    <property type="protein sequence ID" value="Pp3c11_11830V3.2"/>
    <property type="gene ID" value="Pp3c11_11830"/>
</dbReference>
<feature type="repeat" description="PPR" evidence="3">
    <location>
        <begin position="311"/>
        <end position="345"/>
    </location>
</feature>
<reference evidence="5 7" key="1">
    <citation type="journal article" date="2008" name="Science">
        <title>The Physcomitrella genome reveals evolutionary insights into the conquest of land by plants.</title>
        <authorList>
            <person name="Rensing S."/>
            <person name="Lang D."/>
            <person name="Zimmer A."/>
            <person name="Terry A."/>
            <person name="Salamov A."/>
            <person name="Shapiro H."/>
            <person name="Nishiyama T."/>
            <person name="Perroud P.-F."/>
            <person name="Lindquist E."/>
            <person name="Kamisugi Y."/>
            <person name="Tanahashi T."/>
            <person name="Sakakibara K."/>
            <person name="Fujita T."/>
            <person name="Oishi K."/>
            <person name="Shin-I T."/>
            <person name="Kuroki Y."/>
            <person name="Toyoda A."/>
            <person name="Suzuki Y."/>
            <person name="Hashimoto A."/>
            <person name="Yamaguchi K."/>
            <person name="Sugano A."/>
            <person name="Kohara Y."/>
            <person name="Fujiyama A."/>
            <person name="Anterola A."/>
            <person name="Aoki S."/>
            <person name="Ashton N."/>
            <person name="Barbazuk W.B."/>
            <person name="Barker E."/>
            <person name="Bennetzen J."/>
            <person name="Bezanilla M."/>
            <person name="Blankenship R."/>
            <person name="Cho S.H."/>
            <person name="Dutcher S."/>
            <person name="Estelle M."/>
            <person name="Fawcett J.A."/>
            <person name="Gundlach H."/>
            <person name="Hanada K."/>
            <person name="Heyl A."/>
            <person name="Hicks K.A."/>
            <person name="Hugh J."/>
            <person name="Lohr M."/>
            <person name="Mayer K."/>
            <person name="Melkozernov A."/>
            <person name="Murata T."/>
            <person name="Nelson D."/>
            <person name="Pils B."/>
            <person name="Prigge M."/>
            <person name="Reiss B."/>
            <person name="Renner T."/>
            <person name="Rombauts S."/>
            <person name="Rushton P."/>
            <person name="Sanderfoot A."/>
            <person name="Schween G."/>
            <person name="Shiu S.-H."/>
            <person name="Stueber K."/>
            <person name="Theodoulou F.L."/>
            <person name="Tu H."/>
            <person name="Van de Peer Y."/>
            <person name="Verrier P.J."/>
            <person name="Waters E."/>
            <person name="Wood A."/>
            <person name="Yang L."/>
            <person name="Cove D."/>
            <person name="Cuming A."/>
            <person name="Hasebe M."/>
            <person name="Lucas S."/>
            <person name="Mishler D.B."/>
            <person name="Reski R."/>
            <person name="Grigoriev I."/>
            <person name="Quatrano R.S."/>
            <person name="Boore J.L."/>
        </authorList>
    </citation>
    <scope>NUCLEOTIDE SEQUENCE [LARGE SCALE GENOMIC DNA]</scope>
    <source>
        <strain evidence="6 7">cv. Gransden 2004</strain>
    </source>
</reference>
<dbReference type="NCBIfam" id="TIGR00756">
    <property type="entry name" value="PPR"/>
    <property type="match status" value="10"/>
</dbReference>
<dbReference type="InterPro" id="IPR011990">
    <property type="entry name" value="TPR-like_helical_dom_sf"/>
</dbReference>
<comment type="similarity">
    <text evidence="1">Belongs to the PPR family. P subfamily.</text>
</comment>
<dbReference type="EnsemblPlants" id="Pp3c11_11830V3.1">
    <property type="protein sequence ID" value="Pp3c11_11830V3.1"/>
    <property type="gene ID" value="Pp3c11_11830"/>
</dbReference>
<feature type="repeat" description="PPR" evidence="3">
    <location>
        <begin position="276"/>
        <end position="310"/>
    </location>
</feature>
<feature type="repeat" description="PPR" evidence="3">
    <location>
        <begin position="240"/>
        <end position="275"/>
    </location>
</feature>
<gene>
    <name evidence="6" type="primary">LOC112288593</name>
    <name evidence="5" type="ORF">PHYPA_014922</name>
</gene>
<dbReference type="EnsemblPlants" id="Pp3c11_11830V3.3">
    <property type="protein sequence ID" value="Pp3c11_11830V3.3"/>
    <property type="gene ID" value="Pp3c11_11830"/>
</dbReference>
<dbReference type="AlphaFoldDB" id="A0A2K1JUE9"/>
<feature type="repeat" description="PPR" evidence="3">
    <location>
        <begin position="626"/>
        <end position="660"/>
    </location>
</feature>